<sequence length="69" mass="7676">MGKMTAETRTRIAAWRSLSDAEKTRRRRALVVDQVIASMAMEGEPVSPAWIESARRRSRPTSSVTADAD</sequence>
<accession>A0AAU8GMA6</accession>
<organism evidence="2">
    <name type="scientific">Mycobacterium phage LilBib</name>
    <dbReference type="NCBI Taxonomy" id="3136622"/>
    <lineage>
        <taxon>Viruses</taxon>
    </lineage>
</organism>
<evidence type="ECO:0000313" key="2">
    <source>
        <dbReference type="EMBL" id="XCH42648.1"/>
    </source>
</evidence>
<reference evidence="2" key="1">
    <citation type="submission" date="2024-04" db="EMBL/GenBank/DDBJ databases">
        <authorList>
            <person name="Hoffpauir A."/>
            <person name="Koss R."/>
            <person name="Kumar R."/>
            <person name="Plichta A."/>
            <person name="Rodrigues L."/>
            <person name="Hutchison K.W."/>
            <person name="Molloy S.D."/>
            <person name="Viland M.D."/>
            <person name="Lewis C.M."/>
            <person name="Garlena R.A."/>
            <person name="Russell D.A."/>
            <person name="Jacobs-Sera D."/>
            <person name="Hatfull G.F."/>
        </authorList>
    </citation>
    <scope>NUCLEOTIDE SEQUENCE</scope>
</reference>
<feature type="region of interest" description="Disordered" evidence="1">
    <location>
        <begin position="43"/>
        <end position="69"/>
    </location>
</feature>
<dbReference type="EMBL" id="PP750957">
    <property type="protein sequence ID" value="XCH42648.1"/>
    <property type="molecule type" value="Genomic_DNA"/>
</dbReference>
<name>A0AAU8GMA6_9VIRU</name>
<protein>
    <submittedName>
        <fullName evidence="2">VbhA-like antitoxin</fullName>
    </submittedName>
</protein>
<evidence type="ECO:0000256" key="1">
    <source>
        <dbReference type="SAM" id="MobiDB-lite"/>
    </source>
</evidence>
<proteinExistence type="predicted"/>
<feature type="compositionally biased region" description="Polar residues" evidence="1">
    <location>
        <begin position="60"/>
        <end position="69"/>
    </location>
</feature>
<dbReference type="CDD" id="cd11586">
    <property type="entry name" value="VbhA_like"/>
    <property type="match status" value="1"/>
</dbReference>
<gene>
    <name evidence="2" type="primary">10</name>
    <name evidence="2" type="ORF">SEA_LILBIB_10</name>
</gene>
<dbReference type="InterPro" id="IPR033788">
    <property type="entry name" value="VbhA-like"/>
</dbReference>